<dbReference type="OrthoDB" id="4539099at2"/>
<evidence type="ECO:0000313" key="2">
    <source>
        <dbReference type="Proteomes" id="UP000295573"/>
    </source>
</evidence>
<dbReference type="RefSeq" id="WP_158291028.1">
    <property type="nucleotide sequence ID" value="NZ_SLWR01000010.1"/>
</dbReference>
<proteinExistence type="predicted"/>
<keyword evidence="2" id="KW-1185">Reference proteome</keyword>
<dbReference type="EMBL" id="SLWR01000010">
    <property type="protein sequence ID" value="TCO44427.1"/>
    <property type="molecule type" value="Genomic_DNA"/>
</dbReference>
<organism evidence="1 2">
    <name type="scientific">Kribbella antiqua</name>
    <dbReference type="NCBI Taxonomy" id="2512217"/>
    <lineage>
        <taxon>Bacteria</taxon>
        <taxon>Bacillati</taxon>
        <taxon>Actinomycetota</taxon>
        <taxon>Actinomycetes</taxon>
        <taxon>Propionibacteriales</taxon>
        <taxon>Kribbellaceae</taxon>
        <taxon>Kribbella</taxon>
    </lineage>
</organism>
<name>A0A4R2IIQ3_9ACTN</name>
<dbReference type="AlphaFoldDB" id="A0A4R2IIQ3"/>
<gene>
    <name evidence="1" type="ORF">EV646_110141</name>
</gene>
<accession>A0A4R2IIQ3</accession>
<dbReference type="Proteomes" id="UP000295573">
    <property type="component" value="Unassembled WGS sequence"/>
</dbReference>
<sequence>MALAYKARLNRPKDQHDLAAALPLLTGAQRTWLADMIDHLHPDHPWPARIRSSAF</sequence>
<comment type="caution">
    <text evidence="1">The sequence shown here is derived from an EMBL/GenBank/DDBJ whole genome shotgun (WGS) entry which is preliminary data.</text>
</comment>
<protein>
    <submittedName>
        <fullName evidence="1">Uncharacterized protein</fullName>
    </submittedName>
</protein>
<reference evidence="1 2" key="1">
    <citation type="journal article" date="2015" name="Stand. Genomic Sci.">
        <title>Genomic Encyclopedia of Bacterial and Archaeal Type Strains, Phase III: the genomes of soil and plant-associated and newly described type strains.</title>
        <authorList>
            <person name="Whitman W.B."/>
            <person name="Woyke T."/>
            <person name="Klenk H.P."/>
            <person name="Zhou Y."/>
            <person name="Lilburn T.G."/>
            <person name="Beck B.J."/>
            <person name="De Vos P."/>
            <person name="Vandamme P."/>
            <person name="Eisen J.A."/>
            <person name="Garrity G."/>
            <person name="Hugenholtz P."/>
            <person name="Kyrpides N.C."/>
        </authorList>
    </citation>
    <scope>NUCLEOTIDE SEQUENCE [LARGE SCALE GENOMIC DNA]</scope>
    <source>
        <strain evidence="1 2">VKM Ac-2541</strain>
    </source>
</reference>
<evidence type="ECO:0000313" key="1">
    <source>
        <dbReference type="EMBL" id="TCO44427.1"/>
    </source>
</evidence>